<name>A0A9P0E3Q1_NEZVI</name>
<organism evidence="1 2">
    <name type="scientific">Nezara viridula</name>
    <name type="common">Southern green stink bug</name>
    <name type="synonym">Cimex viridulus</name>
    <dbReference type="NCBI Taxonomy" id="85310"/>
    <lineage>
        <taxon>Eukaryota</taxon>
        <taxon>Metazoa</taxon>
        <taxon>Ecdysozoa</taxon>
        <taxon>Arthropoda</taxon>
        <taxon>Hexapoda</taxon>
        <taxon>Insecta</taxon>
        <taxon>Pterygota</taxon>
        <taxon>Neoptera</taxon>
        <taxon>Paraneoptera</taxon>
        <taxon>Hemiptera</taxon>
        <taxon>Heteroptera</taxon>
        <taxon>Panheteroptera</taxon>
        <taxon>Pentatomomorpha</taxon>
        <taxon>Pentatomoidea</taxon>
        <taxon>Pentatomidae</taxon>
        <taxon>Pentatominae</taxon>
        <taxon>Nezara</taxon>
    </lineage>
</organism>
<dbReference type="Proteomes" id="UP001152798">
    <property type="component" value="Chromosome 1"/>
</dbReference>
<gene>
    <name evidence="1" type="ORF">NEZAVI_LOCUS947</name>
</gene>
<accession>A0A9P0E3Q1</accession>
<protein>
    <submittedName>
        <fullName evidence="1">Uncharacterized protein</fullName>
    </submittedName>
</protein>
<evidence type="ECO:0000313" key="2">
    <source>
        <dbReference type="Proteomes" id="UP001152798"/>
    </source>
</evidence>
<keyword evidence="2" id="KW-1185">Reference proteome</keyword>
<proteinExistence type="predicted"/>
<dbReference type="AlphaFoldDB" id="A0A9P0E3Q1"/>
<evidence type="ECO:0000313" key="1">
    <source>
        <dbReference type="EMBL" id="CAH1389553.1"/>
    </source>
</evidence>
<reference evidence="1" key="1">
    <citation type="submission" date="2022-01" db="EMBL/GenBank/DDBJ databases">
        <authorList>
            <person name="King R."/>
        </authorList>
    </citation>
    <scope>NUCLEOTIDE SEQUENCE</scope>
</reference>
<sequence length="116" mass="12767">MQTPVTEASLAAALGRAGCHVSITQRADLAAEASVEVERSRLCGAWEEEGGPVHARRAAQPQLYRHSLLLLPHNYLPVYLTSLLSPPCHPGPMWPMASCYRHPSHVIKHLREVSNL</sequence>
<dbReference type="EMBL" id="OV725077">
    <property type="protein sequence ID" value="CAH1389553.1"/>
    <property type="molecule type" value="Genomic_DNA"/>
</dbReference>